<evidence type="ECO:0000313" key="1">
    <source>
        <dbReference type="EMBL" id="QDR80446.1"/>
    </source>
</evidence>
<accession>A0A517DT30</accession>
<keyword evidence="2" id="KW-1185">Reference proteome</keyword>
<protein>
    <submittedName>
        <fullName evidence="1">Tryptophan RNA-binding attenuator protein inhibitory protein</fullName>
    </submittedName>
</protein>
<reference evidence="1 2" key="1">
    <citation type="submission" date="2019-02" db="EMBL/GenBank/DDBJ databases">
        <title>Closed genome of Sporomusa termitida DSM 4440.</title>
        <authorList>
            <person name="Poehlein A."/>
            <person name="Daniel R."/>
        </authorList>
    </citation>
    <scope>NUCLEOTIDE SEQUENCE [LARGE SCALE GENOMIC DNA]</scope>
    <source>
        <strain evidence="1 2">DSM 4440</strain>
    </source>
</reference>
<gene>
    <name evidence="1" type="ORF">SPTER_17730</name>
</gene>
<dbReference type="InterPro" id="IPR036410">
    <property type="entry name" value="HSP_DnaJ_Cys-rich_dom_sf"/>
</dbReference>
<dbReference type="Pfam" id="PF15777">
    <property type="entry name" value="Anti-TRAP"/>
    <property type="match status" value="1"/>
</dbReference>
<sequence>MDNNLQLEKECSTCNGCGKIANKACPVCNGTGTVLTADGLQVLKYLRDSIRVSEH</sequence>
<evidence type="ECO:0000313" key="2">
    <source>
        <dbReference type="Proteomes" id="UP000320776"/>
    </source>
</evidence>
<organism evidence="1 2">
    <name type="scientific">Sporomusa termitida</name>
    <dbReference type="NCBI Taxonomy" id="2377"/>
    <lineage>
        <taxon>Bacteria</taxon>
        <taxon>Bacillati</taxon>
        <taxon>Bacillota</taxon>
        <taxon>Negativicutes</taxon>
        <taxon>Selenomonadales</taxon>
        <taxon>Sporomusaceae</taxon>
        <taxon>Sporomusa</taxon>
    </lineage>
</organism>
<dbReference type="InterPro" id="IPR031538">
    <property type="entry name" value="Anti-TRAP"/>
</dbReference>
<dbReference type="SUPFAM" id="SSF57938">
    <property type="entry name" value="DnaJ/Hsp40 cysteine-rich domain"/>
    <property type="match status" value="1"/>
</dbReference>
<dbReference type="EMBL" id="CP036259">
    <property type="protein sequence ID" value="QDR80446.1"/>
    <property type="molecule type" value="Genomic_DNA"/>
</dbReference>
<dbReference type="Gene3D" id="6.20.20.10">
    <property type="match status" value="1"/>
</dbReference>
<dbReference type="RefSeq" id="WP_144350057.1">
    <property type="nucleotide sequence ID" value="NZ_CP036259.1"/>
</dbReference>
<name>A0A517DT30_9FIRM</name>
<dbReference type="OrthoDB" id="1684088at2"/>
<dbReference type="KEGG" id="sted:SPTER_17730"/>
<proteinExistence type="predicted"/>
<dbReference type="Proteomes" id="UP000320776">
    <property type="component" value="Chromosome"/>
</dbReference>
<dbReference type="AlphaFoldDB" id="A0A517DT30"/>